<evidence type="ECO:0000313" key="3">
    <source>
        <dbReference type="EMBL" id="KIM27859.1"/>
    </source>
</evidence>
<dbReference type="AlphaFoldDB" id="A0A0C3B6T8"/>
<name>A0A0C3B6T8_SERVB</name>
<dbReference type="HOGENOM" id="CLU_850371_0_0_1"/>
<dbReference type="InterPro" id="IPR046528">
    <property type="entry name" value="DUF6593"/>
</dbReference>
<proteinExistence type="predicted"/>
<feature type="domain" description="DUF6593" evidence="2">
    <location>
        <begin position="72"/>
        <end position="176"/>
    </location>
</feature>
<feature type="compositionally biased region" description="Polar residues" evidence="1">
    <location>
        <begin position="1"/>
        <end position="12"/>
    </location>
</feature>
<protein>
    <recommendedName>
        <fullName evidence="2">DUF6593 domain-containing protein</fullName>
    </recommendedName>
</protein>
<dbReference type="OrthoDB" id="5580454at2759"/>
<keyword evidence="4" id="KW-1185">Reference proteome</keyword>
<evidence type="ECO:0000256" key="1">
    <source>
        <dbReference type="SAM" id="MobiDB-lite"/>
    </source>
</evidence>
<evidence type="ECO:0000259" key="2">
    <source>
        <dbReference type="Pfam" id="PF20236"/>
    </source>
</evidence>
<reference evidence="4" key="2">
    <citation type="submission" date="2015-01" db="EMBL/GenBank/DDBJ databases">
        <title>Evolutionary Origins and Diversification of the Mycorrhizal Mutualists.</title>
        <authorList>
            <consortium name="DOE Joint Genome Institute"/>
            <consortium name="Mycorrhizal Genomics Consortium"/>
            <person name="Kohler A."/>
            <person name="Kuo A."/>
            <person name="Nagy L.G."/>
            <person name="Floudas D."/>
            <person name="Copeland A."/>
            <person name="Barry K.W."/>
            <person name="Cichocki N."/>
            <person name="Veneault-Fourrey C."/>
            <person name="LaButti K."/>
            <person name="Lindquist E.A."/>
            <person name="Lipzen A."/>
            <person name="Lundell T."/>
            <person name="Morin E."/>
            <person name="Murat C."/>
            <person name="Riley R."/>
            <person name="Ohm R."/>
            <person name="Sun H."/>
            <person name="Tunlid A."/>
            <person name="Henrissat B."/>
            <person name="Grigoriev I.V."/>
            <person name="Hibbett D.S."/>
            <person name="Martin F."/>
        </authorList>
    </citation>
    <scope>NUCLEOTIDE SEQUENCE [LARGE SCALE GENOMIC DNA]</scope>
    <source>
        <strain evidence="4">MAFF 305830</strain>
    </source>
</reference>
<accession>A0A0C3B6T8</accession>
<gene>
    <name evidence="3" type="ORF">M408DRAFT_160163</name>
</gene>
<reference evidence="3 4" key="1">
    <citation type="submission" date="2014-04" db="EMBL/GenBank/DDBJ databases">
        <authorList>
            <consortium name="DOE Joint Genome Institute"/>
            <person name="Kuo A."/>
            <person name="Zuccaro A."/>
            <person name="Kohler A."/>
            <person name="Nagy L.G."/>
            <person name="Floudas D."/>
            <person name="Copeland A."/>
            <person name="Barry K.W."/>
            <person name="Cichocki N."/>
            <person name="Veneault-Fourrey C."/>
            <person name="LaButti K."/>
            <person name="Lindquist E.A."/>
            <person name="Lipzen A."/>
            <person name="Lundell T."/>
            <person name="Morin E."/>
            <person name="Murat C."/>
            <person name="Sun H."/>
            <person name="Tunlid A."/>
            <person name="Henrissat B."/>
            <person name="Grigoriev I.V."/>
            <person name="Hibbett D.S."/>
            <person name="Martin F."/>
            <person name="Nordberg H.P."/>
            <person name="Cantor M.N."/>
            <person name="Hua S.X."/>
        </authorList>
    </citation>
    <scope>NUCLEOTIDE SEQUENCE [LARGE SCALE GENOMIC DNA]</scope>
    <source>
        <strain evidence="3 4">MAFF 305830</strain>
    </source>
</reference>
<feature type="region of interest" description="Disordered" evidence="1">
    <location>
        <begin position="208"/>
        <end position="254"/>
    </location>
</feature>
<dbReference type="Proteomes" id="UP000054097">
    <property type="component" value="Unassembled WGS sequence"/>
</dbReference>
<organism evidence="3 4">
    <name type="scientific">Serendipita vermifera MAFF 305830</name>
    <dbReference type="NCBI Taxonomy" id="933852"/>
    <lineage>
        <taxon>Eukaryota</taxon>
        <taxon>Fungi</taxon>
        <taxon>Dikarya</taxon>
        <taxon>Basidiomycota</taxon>
        <taxon>Agaricomycotina</taxon>
        <taxon>Agaricomycetes</taxon>
        <taxon>Sebacinales</taxon>
        <taxon>Serendipitaceae</taxon>
        <taxon>Serendipita</taxon>
    </lineage>
</organism>
<evidence type="ECO:0000313" key="4">
    <source>
        <dbReference type="Proteomes" id="UP000054097"/>
    </source>
</evidence>
<dbReference type="Pfam" id="PF20236">
    <property type="entry name" value="DUF6593"/>
    <property type="match status" value="1"/>
</dbReference>
<feature type="region of interest" description="Disordered" evidence="1">
    <location>
        <begin position="1"/>
        <end position="21"/>
    </location>
</feature>
<feature type="compositionally biased region" description="Low complexity" evidence="1">
    <location>
        <begin position="215"/>
        <end position="233"/>
    </location>
</feature>
<sequence length="327" mass="35809">MPVTVFPNQSGSAGLAPRTPRPYVRGRRPSAAGGVFHDRKQSVTPSFPMHQVRQPIAEDIYHITTNGNTLLRSTFTPTDSRRLVYDVTTDVSSHNNATTILWSFDPASKKVEEVARVTWSTSGKTLVEMAGVRVPATDFLTKSKWKLGMSSSSSQSFTSENETYKWVPQPTLFDSQSCIWHCVVPVSRGPVAGQTTILSVYRPASLRANSQGSHSASGSLRRTTTTGSTSHRSSISEESVHSRRSQLGSAGSAGRQPAVLEMYPEVNSKPHLREIIILTAILVVVHKDEWKNLPSSWVNVTASDAVRSRLAEHHDPNESSLTLSTMV</sequence>
<dbReference type="EMBL" id="KN824296">
    <property type="protein sequence ID" value="KIM27859.1"/>
    <property type="molecule type" value="Genomic_DNA"/>
</dbReference>